<protein>
    <submittedName>
        <fullName evidence="2">Uncharacterized protein</fullName>
    </submittedName>
</protein>
<feature type="compositionally biased region" description="Polar residues" evidence="1">
    <location>
        <begin position="58"/>
        <end position="77"/>
    </location>
</feature>
<feature type="region of interest" description="Disordered" evidence="1">
    <location>
        <begin position="1"/>
        <end position="134"/>
    </location>
</feature>
<evidence type="ECO:0000256" key="1">
    <source>
        <dbReference type="SAM" id="MobiDB-lite"/>
    </source>
</evidence>
<dbReference type="EnsemblPlants" id="MELO3C005728.2.1">
    <property type="protein sequence ID" value="MELO3C005728.2.1"/>
    <property type="gene ID" value="MELO3C005728.2"/>
</dbReference>
<feature type="compositionally biased region" description="Basic residues" evidence="1">
    <location>
        <begin position="19"/>
        <end position="28"/>
    </location>
</feature>
<sequence length="134" mass="16058">MSNSNPQTEMTRKMEKKQNKTKQNKTKQSKPPNHNSNRFHLQGPRIQKIKKQNRTKTNKNFFIHQNPNTFHASSNTRTGEKTKEIQKEKENKSRPRIQGKESKRENTEGSRKKARKDRRTNEMIEEEKQRKEKD</sequence>
<feature type="compositionally biased region" description="Basic and acidic residues" evidence="1">
    <location>
        <begin position="78"/>
        <end position="111"/>
    </location>
</feature>
<dbReference type="Gramene" id="MELO3C005728.2.1">
    <property type="protein sequence ID" value="MELO3C005728.2.1"/>
    <property type="gene ID" value="MELO3C005728.2"/>
</dbReference>
<feature type="compositionally biased region" description="Basic residues" evidence="1">
    <location>
        <begin position="47"/>
        <end position="57"/>
    </location>
</feature>
<accession>A0A9I9CM74</accession>
<dbReference type="AlphaFoldDB" id="A0A9I9CM74"/>
<proteinExistence type="predicted"/>
<reference evidence="2" key="1">
    <citation type="submission" date="2023-03" db="UniProtKB">
        <authorList>
            <consortium name="EnsemblPlants"/>
        </authorList>
    </citation>
    <scope>IDENTIFICATION</scope>
</reference>
<organism evidence="2">
    <name type="scientific">Cucumis melo</name>
    <name type="common">Muskmelon</name>
    <dbReference type="NCBI Taxonomy" id="3656"/>
    <lineage>
        <taxon>Eukaryota</taxon>
        <taxon>Viridiplantae</taxon>
        <taxon>Streptophyta</taxon>
        <taxon>Embryophyta</taxon>
        <taxon>Tracheophyta</taxon>
        <taxon>Spermatophyta</taxon>
        <taxon>Magnoliopsida</taxon>
        <taxon>eudicotyledons</taxon>
        <taxon>Gunneridae</taxon>
        <taxon>Pentapetalae</taxon>
        <taxon>rosids</taxon>
        <taxon>fabids</taxon>
        <taxon>Cucurbitales</taxon>
        <taxon>Cucurbitaceae</taxon>
        <taxon>Benincaseae</taxon>
        <taxon>Cucumis</taxon>
    </lineage>
</organism>
<feature type="compositionally biased region" description="Basic and acidic residues" evidence="1">
    <location>
        <begin position="119"/>
        <end position="134"/>
    </location>
</feature>
<evidence type="ECO:0000313" key="2">
    <source>
        <dbReference type="EnsemblPlants" id="MELO3C005728.2.1"/>
    </source>
</evidence>
<name>A0A9I9CM74_CUCME</name>